<reference evidence="2 3" key="1">
    <citation type="journal article" date="2016" name="PLoS ONE">
        <title>Complete Genome Sequence and Comparative Genomics of a Novel Myxobacterium Myxococcus hansupus.</title>
        <authorList>
            <person name="Sharma G."/>
            <person name="Narwani T."/>
            <person name="Subramanian S."/>
        </authorList>
    </citation>
    <scope>NUCLEOTIDE SEQUENCE [LARGE SCALE GENOMIC DNA]</scope>
    <source>
        <strain evidence="3">mixupus</strain>
    </source>
</reference>
<keyword evidence="3" id="KW-1185">Reference proteome</keyword>
<dbReference type="KEGG" id="mym:A176_004368"/>
<dbReference type="Proteomes" id="UP000009026">
    <property type="component" value="Chromosome"/>
</dbReference>
<protein>
    <submittedName>
        <fullName evidence="2">Uncharacterized protein</fullName>
    </submittedName>
</protein>
<evidence type="ECO:0000313" key="2">
    <source>
        <dbReference type="EMBL" id="AKQ67456.1"/>
    </source>
</evidence>
<dbReference type="AlphaFoldDB" id="A0A0H4WVN2"/>
<feature type="region of interest" description="Disordered" evidence="1">
    <location>
        <begin position="28"/>
        <end position="65"/>
    </location>
</feature>
<feature type="compositionally biased region" description="Basic and acidic residues" evidence="1">
    <location>
        <begin position="46"/>
        <end position="58"/>
    </location>
</feature>
<gene>
    <name evidence="2" type="ORF">A176_004368</name>
</gene>
<organism evidence="2 3">
    <name type="scientific">Pseudomyxococcus hansupus</name>
    <dbReference type="NCBI Taxonomy" id="1297742"/>
    <lineage>
        <taxon>Bacteria</taxon>
        <taxon>Pseudomonadati</taxon>
        <taxon>Myxococcota</taxon>
        <taxon>Myxococcia</taxon>
        <taxon>Myxococcales</taxon>
        <taxon>Cystobacterineae</taxon>
        <taxon>Myxococcaceae</taxon>
        <taxon>Pseudomyxococcus</taxon>
    </lineage>
</organism>
<name>A0A0H4WVN2_9BACT</name>
<evidence type="ECO:0000256" key="1">
    <source>
        <dbReference type="SAM" id="MobiDB-lite"/>
    </source>
</evidence>
<sequence>MRRAELGGLNFGIQGRGGLCLRRRRLQQGVEQRSGEKPRKFHGRTRRDCEEKAGRETDGCPALAP</sequence>
<dbReference type="EMBL" id="CP012109">
    <property type="protein sequence ID" value="AKQ67456.1"/>
    <property type="molecule type" value="Genomic_DNA"/>
</dbReference>
<accession>A0A0H4WVN2</accession>
<proteinExistence type="predicted"/>
<evidence type="ECO:0000313" key="3">
    <source>
        <dbReference type="Proteomes" id="UP000009026"/>
    </source>
</evidence>